<dbReference type="InterPro" id="IPR000905">
    <property type="entry name" value="Gcp-like_dom"/>
</dbReference>
<dbReference type="SUPFAM" id="SSF53067">
    <property type="entry name" value="Actin-like ATPase domain"/>
    <property type="match status" value="2"/>
</dbReference>
<sequence length="223" mass="24400">MKLLAIDTTTSLSSVALSIESRMLCKEQGLIRQHAQLLLPMIKEMLDEAGLSVKQLDGIIFGRGPGSFTGLRIACSVAKALAYAHDLPVYPVSSLAAIAYEAFNRVEQLPPQTQVLAMIDARMQQVYWAYYLDNTAAKPERVTDPHEVDVVQSPVLLAGSGFEPYLALLPPLLQKNLIRQMAVFPHARSMIHLVQSGCCQPVSAAEALPVYVRNQVTQGETRG</sequence>
<proteinExistence type="inferred from homology"/>
<name>A0A0W0VPF5_9GAMM</name>
<comment type="similarity">
    <text evidence="1">Belongs to the KAE1 / TsaD family. TsaB subfamily.</text>
</comment>
<dbReference type="AlphaFoldDB" id="A0A0W0VPF5"/>
<evidence type="ECO:0000313" key="6">
    <source>
        <dbReference type="Proteomes" id="UP000054997"/>
    </source>
</evidence>
<dbReference type="CDD" id="cd24032">
    <property type="entry name" value="ASKHA_NBD_TsaB"/>
    <property type="match status" value="1"/>
</dbReference>
<comment type="caution">
    <text evidence="5">The sequence shown here is derived from an EMBL/GenBank/DDBJ whole genome shotgun (WGS) entry which is preliminary data.</text>
</comment>
<dbReference type="GO" id="GO:0002949">
    <property type="term" value="P:tRNA threonylcarbamoyladenosine modification"/>
    <property type="evidence" value="ECO:0007669"/>
    <property type="project" value="InterPro"/>
</dbReference>
<dbReference type="NCBIfam" id="TIGR03725">
    <property type="entry name" value="T6A_YeaZ"/>
    <property type="match status" value="1"/>
</dbReference>
<dbReference type="GO" id="GO:0008233">
    <property type="term" value="F:peptidase activity"/>
    <property type="evidence" value="ECO:0007669"/>
    <property type="project" value="UniProtKB-KW"/>
</dbReference>
<protein>
    <recommendedName>
        <fullName evidence="2">tRNA threonylcarbamoyladenosine biosynthesis protein TsaB</fullName>
    </recommendedName>
    <alternativeName>
        <fullName evidence="3">t(6)A37 threonylcarbamoyladenosine biosynthesis protein TsaB</fullName>
    </alternativeName>
</protein>
<dbReference type="PANTHER" id="PTHR11735">
    <property type="entry name" value="TRNA N6-ADENOSINE THREONYLCARBAMOYLTRANSFERASE"/>
    <property type="match status" value="1"/>
</dbReference>
<evidence type="ECO:0000256" key="2">
    <source>
        <dbReference type="ARBA" id="ARBA00019012"/>
    </source>
</evidence>
<accession>A0A0W0VPF5</accession>
<feature type="domain" description="Gcp-like" evidence="4">
    <location>
        <begin position="32"/>
        <end position="131"/>
    </location>
</feature>
<dbReference type="Pfam" id="PF00814">
    <property type="entry name" value="TsaD"/>
    <property type="match status" value="1"/>
</dbReference>
<keyword evidence="6" id="KW-1185">Reference proteome</keyword>
<evidence type="ECO:0000313" key="5">
    <source>
        <dbReference type="EMBL" id="KTD21939.1"/>
    </source>
</evidence>
<evidence type="ECO:0000256" key="3">
    <source>
        <dbReference type="ARBA" id="ARBA00032446"/>
    </source>
</evidence>
<dbReference type="Gene3D" id="3.30.420.40">
    <property type="match status" value="2"/>
</dbReference>
<dbReference type="PANTHER" id="PTHR11735:SF11">
    <property type="entry name" value="TRNA THREONYLCARBAMOYLADENOSINE BIOSYNTHESIS PROTEIN TSAB"/>
    <property type="match status" value="1"/>
</dbReference>
<dbReference type="Proteomes" id="UP000054997">
    <property type="component" value="Unassembled WGS sequence"/>
</dbReference>
<organism evidence="5 6">
    <name type="scientific">Legionella londiniensis</name>
    <dbReference type="NCBI Taxonomy" id="45068"/>
    <lineage>
        <taxon>Bacteria</taxon>
        <taxon>Pseudomonadati</taxon>
        <taxon>Pseudomonadota</taxon>
        <taxon>Gammaproteobacteria</taxon>
        <taxon>Legionellales</taxon>
        <taxon>Legionellaceae</taxon>
        <taxon>Legionella</taxon>
    </lineage>
</organism>
<keyword evidence="5" id="KW-0645">Protease</keyword>
<dbReference type="GO" id="GO:0006508">
    <property type="term" value="P:proteolysis"/>
    <property type="evidence" value="ECO:0007669"/>
    <property type="project" value="UniProtKB-KW"/>
</dbReference>
<evidence type="ECO:0000256" key="1">
    <source>
        <dbReference type="ARBA" id="ARBA00010493"/>
    </source>
</evidence>
<dbReference type="EMBL" id="LNYK01000014">
    <property type="protein sequence ID" value="KTD21939.1"/>
    <property type="molecule type" value="Genomic_DNA"/>
</dbReference>
<evidence type="ECO:0000259" key="4">
    <source>
        <dbReference type="Pfam" id="PF00814"/>
    </source>
</evidence>
<dbReference type="InterPro" id="IPR043129">
    <property type="entry name" value="ATPase_NBD"/>
</dbReference>
<dbReference type="PATRIC" id="fig|45068.5.peg.1189"/>
<dbReference type="GO" id="GO:0005829">
    <property type="term" value="C:cytosol"/>
    <property type="evidence" value="ECO:0007669"/>
    <property type="project" value="TreeGrafter"/>
</dbReference>
<dbReference type="OrthoDB" id="9809995at2"/>
<reference evidence="5 6" key="1">
    <citation type="submission" date="2015-11" db="EMBL/GenBank/DDBJ databases">
        <title>Genomic analysis of 38 Legionella species identifies large and diverse effector repertoires.</title>
        <authorList>
            <person name="Burstein D."/>
            <person name="Amaro F."/>
            <person name="Zusman T."/>
            <person name="Lifshitz Z."/>
            <person name="Cohen O."/>
            <person name="Gilbert J.A."/>
            <person name="Pupko T."/>
            <person name="Shuman H.A."/>
            <person name="Segal G."/>
        </authorList>
    </citation>
    <scope>NUCLEOTIDE SEQUENCE [LARGE SCALE GENOMIC DNA]</scope>
    <source>
        <strain evidence="5 6">ATCC 49505</strain>
    </source>
</reference>
<dbReference type="RefSeq" id="WP_058529080.1">
    <property type="nucleotide sequence ID" value="NZ_CAAAHZ010000006.1"/>
</dbReference>
<dbReference type="STRING" id="45068.Llon_1104"/>
<keyword evidence="5" id="KW-0378">Hydrolase</keyword>
<gene>
    <name evidence="5" type="ORF">Llon_1104</name>
</gene>
<dbReference type="InterPro" id="IPR022496">
    <property type="entry name" value="T6A_TsaB"/>
</dbReference>